<keyword evidence="23" id="KW-1185">Reference proteome</keyword>
<dbReference type="HOGENOM" id="CLU_029499_15_2_9"/>
<keyword evidence="7 20" id="KW-0808">Transferase</keyword>
<evidence type="ECO:0000256" key="9">
    <source>
        <dbReference type="ARBA" id="ARBA00022723"/>
    </source>
</evidence>
<dbReference type="UniPathway" id="UPA00973"/>
<dbReference type="EC" id="2.3.1.157" evidence="20"/>
<proteinExistence type="inferred from homology"/>
<keyword evidence="9 20" id="KW-0479">Metal-binding</keyword>
<feature type="binding site" evidence="20">
    <location>
        <position position="25"/>
    </location>
    <ligand>
        <name>UDP-N-acetyl-alpha-D-glucosamine</name>
        <dbReference type="ChEBI" id="CHEBI:57705"/>
    </ligand>
</feature>
<dbReference type="Gene3D" id="2.160.10.10">
    <property type="entry name" value="Hexapeptide repeat proteins"/>
    <property type="match status" value="1"/>
</dbReference>
<dbReference type="InterPro" id="IPR005882">
    <property type="entry name" value="Bifunctional_GlmU"/>
</dbReference>
<feature type="domain" description="Nucleotidyl transferase" evidence="21">
    <location>
        <begin position="8"/>
        <end position="218"/>
    </location>
</feature>
<comment type="similarity">
    <text evidence="5 20">In the N-terminal section; belongs to the N-acetylglucosamine-1-phosphate uridyltransferase family.</text>
</comment>
<name>D7CIN9_SYNLT</name>
<evidence type="ECO:0000313" key="22">
    <source>
        <dbReference type="EMBL" id="ADI00904.1"/>
    </source>
</evidence>
<organism evidence="22 23">
    <name type="scientific">Syntrophothermus lipocalidus (strain DSM 12680 / TGB-C1)</name>
    <dbReference type="NCBI Taxonomy" id="643648"/>
    <lineage>
        <taxon>Bacteria</taxon>
        <taxon>Bacillati</taxon>
        <taxon>Bacillota</taxon>
        <taxon>Clostridia</taxon>
        <taxon>Eubacteriales</taxon>
        <taxon>Syntrophomonadaceae</taxon>
        <taxon>Syntrophothermus</taxon>
    </lineage>
</organism>
<feature type="binding site" evidence="20">
    <location>
        <position position="368"/>
    </location>
    <ligand>
        <name>UDP-N-acetyl-alpha-D-glucosamine</name>
        <dbReference type="ChEBI" id="CHEBI:57705"/>
    </ligand>
</feature>
<dbReference type="InterPro" id="IPR038009">
    <property type="entry name" value="GlmU_C_LbH"/>
</dbReference>
<comment type="caution">
    <text evidence="20">Lacks conserved residue(s) required for the propagation of feature annotation.</text>
</comment>
<dbReference type="Gene3D" id="3.90.550.10">
    <property type="entry name" value="Spore Coat Polysaccharide Biosynthesis Protein SpsA, Chain A"/>
    <property type="match status" value="1"/>
</dbReference>
<evidence type="ECO:0000256" key="14">
    <source>
        <dbReference type="ARBA" id="ARBA00023268"/>
    </source>
</evidence>
<dbReference type="InterPro" id="IPR050065">
    <property type="entry name" value="GlmU-like"/>
</dbReference>
<dbReference type="Pfam" id="PF00132">
    <property type="entry name" value="Hexapep"/>
    <property type="match status" value="2"/>
</dbReference>
<evidence type="ECO:0000259" key="21">
    <source>
        <dbReference type="Pfam" id="PF00483"/>
    </source>
</evidence>
<comment type="cofactor">
    <cofactor evidence="20">
        <name>Mg(2+)</name>
        <dbReference type="ChEBI" id="CHEBI:18420"/>
    </cofactor>
    <text evidence="20">Binds 1 Mg(2+) ion per subunit.</text>
</comment>
<feature type="binding site" evidence="20">
    <location>
        <position position="230"/>
    </location>
    <ligand>
        <name>UDP-N-acetyl-alpha-D-glucosamine</name>
        <dbReference type="ChEBI" id="CHEBI:57705"/>
    </ligand>
</feature>
<evidence type="ECO:0000256" key="18">
    <source>
        <dbReference type="ARBA" id="ARBA00048493"/>
    </source>
</evidence>
<dbReference type="PANTHER" id="PTHR43584:SF3">
    <property type="entry name" value="BIFUNCTIONAL PROTEIN GLMU"/>
    <property type="match status" value="1"/>
</dbReference>
<dbReference type="CDD" id="cd03353">
    <property type="entry name" value="LbH_GlmU_C"/>
    <property type="match status" value="1"/>
</dbReference>
<evidence type="ECO:0000256" key="8">
    <source>
        <dbReference type="ARBA" id="ARBA00022695"/>
    </source>
</evidence>
<evidence type="ECO:0000256" key="6">
    <source>
        <dbReference type="ARBA" id="ARBA00022490"/>
    </source>
</evidence>
<evidence type="ECO:0000256" key="15">
    <source>
        <dbReference type="ARBA" id="ARBA00023315"/>
    </source>
</evidence>
<comment type="subcellular location">
    <subcellularLocation>
        <location evidence="1 20">Cytoplasm</location>
    </subcellularLocation>
</comment>
<comment type="subunit">
    <text evidence="20">Homotrimer.</text>
</comment>
<gene>
    <name evidence="20" type="primary">glmU</name>
    <name evidence="22" type="ordered locus">Slip_0104</name>
</gene>
<accession>D7CIN9</accession>
<reference evidence="22 23" key="2">
    <citation type="journal article" date="2010" name="Stand. Genomic Sci.">
        <title>Complete genome sequence of Syntrophothermus lipocalidus type strain (TGB-C1).</title>
        <authorList>
            <person name="Djao O.D."/>
            <person name="Zhang X."/>
            <person name="Lucas S."/>
            <person name="Lapidus A."/>
            <person name="Del Rio T.G."/>
            <person name="Nolan M."/>
            <person name="Tice H."/>
            <person name="Cheng J.F."/>
            <person name="Han C."/>
            <person name="Tapia R."/>
            <person name="Goodwin L."/>
            <person name="Pitluck S."/>
            <person name="Liolios K."/>
            <person name="Ivanova N."/>
            <person name="Mavromatis K."/>
            <person name="Mikhailova N."/>
            <person name="Ovchinnikova G."/>
            <person name="Pati A."/>
            <person name="Brambilla E."/>
            <person name="Chen A."/>
            <person name="Palaniappan K."/>
            <person name="Land M."/>
            <person name="Hauser L."/>
            <person name="Chang Y.J."/>
            <person name="Jeffries C.D."/>
            <person name="Rohde M."/>
            <person name="Sikorski J."/>
            <person name="Spring S."/>
            <person name="Goker M."/>
            <person name="Detter J.C."/>
            <person name="Woyke T."/>
            <person name="Bristow J."/>
            <person name="Eisen J.A."/>
            <person name="Markowitz V."/>
            <person name="Hugenholtz P."/>
            <person name="Kyrpides N.C."/>
            <person name="Klenk H.P."/>
        </authorList>
    </citation>
    <scope>NUCLEOTIDE SEQUENCE [LARGE SCALE GENOMIC DNA]</scope>
    <source>
        <strain evidence="23">DSM 12680 / TGB-C1</strain>
    </source>
</reference>
<dbReference type="GO" id="GO:0016020">
    <property type="term" value="C:membrane"/>
    <property type="evidence" value="ECO:0007669"/>
    <property type="project" value="GOC"/>
</dbReference>
<dbReference type="GO" id="GO:0009245">
    <property type="term" value="P:lipid A biosynthetic process"/>
    <property type="evidence" value="ECO:0007669"/>
    <property type="project" value="UniProtKB-UniRule"/>
</dbReference>
<feature type="active site" description="Proton acceptor" evidence="20">
    <location>
        <position position="365"/>
    </location>
</feature>
<dbReference type="SUPFAM" id="SSF53448">
    <property type="entry name" value="Nucleotide-diphospho-sugar transferases"/>
    <property type="match status" value="1"/>
</dbReference>
<feature type="region of interest" description="Linker" evidence="20">
    <location>
        <begin position="233"/>
        <end position="253"/>
    </location>
</feature>
<keyword evidence="8 20" id="KW-0548">Nucleotidyltransferase</keyword>
<evidence type="ECO:0000256" key="3">
    <source>
        <dbReference type="ARBA" id="ARBA00005208"/>
    </source>
</evidence>
<feature type="binding site" evidence="20">
    <location>
        <position position="142"/>
    </location>
    <ligand>
        <name>UDP-N-acetyl-alpha-D-glucosamine</name>
        <dbReference type="ChEBI" id="CHEBI:57705"/>
    </ligand>
</feature>
<dbReference type="GO" id="GO:0019134">
    <property type="term" value="F:glucosamine-1-phosphate N-acetyltransferase activity"/>
    <property type="evidence" value="ECO:0007669"/>
    <property type="project" value="UniProtKB-UniRule"/>
</dbReference>
<evidence type="ECO:0000256" key="5">
    <source>
        <dbReference type="ARBA" id="ARBA00007947"/>
    </source>
</evidence>
<dbReference type="Proteomes" id="UP000000378">
    <property type="component" value="Chromosome"/>
</dbReference>
<dbReference type="InterPro" id="IPR001451">
    <property type="entry name" value="Hexapep"/>
</dbReference>
<comment type="catalytic activity">
    <reaction evidence="17 20">
        <text>alpha-D-glucosamine 1-phosphate + acetyl-CoA = N-acetyl-alpha-D-glucosamine 1-phosphate + CoA + H(+)</text>
        <dbReference type="Rhea" id="RHEA:13725"/>
        <dbReference type="ChEBI" id="CHEBI:15378"/>
        <dbReference type="ChEBI" id="CHEBI:57287"/>
        <dbReference type="ChEBI" id="CHEBI:57288"/>
        <dbReference type="ChEBI" id="CHEBI:57776"/>
        <dbReference type="ChEBI" id="CHEBI:58516"/>
        <dbReference type="EC" id="2.3.1.157"/>
    </reaction>
</comment>
<feature type="binding site" evidence="20">
    <location>
        <position position="353"/>
    </location>
    <ligand>
        <name>UDP-N-acetyl-alpha-D-glucosamine</name>
        <dbReference type="ChEBI" id="CHEBI:57705"/>
    </ligand>
</feature>
<feature type="binding site" evidence="20">
    <location>
        <position position="105"/>
    </location>
    <ligand>
        <name>Mg(2+)</name>
        <dbReference type="ChEBI" id="CHEBI:18420"/>
    </ligand>
</feature>
<dbReference type="SUPFAM" id="SSF51161">
    <property type="entry name" value="Trimeric LpxA-like enzymes"/>
    <property type="match status" value="1"/>
</dbReference>
<dbReference type="AlphaFoldDB" id="D7CIN9"/>
<dbReference type="PANTHER" id="PTHR43584">
    <property type="entry name" value="NUCLEOTIDYL TRANSFERASE"/>
    <property type="match status" value="1"/>
</dbReference>
<feature type="binding site" evidence="20">
    <location>
        <position position="442"/>
    </location>
    <ligand>
        <name>acetyl-CoA</name>
        <dbReference type="ChEBI" id="CHEBI:57288"/>
    </ligand>
</feature>
<protein>
    <recommendedName>
        <fullName evidence="20">Bifunctional protein GlmU</fullName>
    </recommendedName>
    <domain>
        <recommendedName>
            <fullName evidence="20">UDP-N-acetylglucosamine pyrophosphorylase</fullName>
            <ecNumber evidence="20">2.7.7.23</ecNumber>
        </recommendedName>
        <alternativeName>
            <fullName evidence="20">N-acetylglucosamine-1-phosphate uridyltransferase</fullName>
        </alternativeName>
    </domain>
    <domain>
        <recommendedName>
            <fullName evidence="20">Glucosamine-1-phosphate N-acetyltransferase</fullName>
            <ecNumber evidence="20">2.3.1.157</ecNumber>
        </recommendedName>
    </domain>
</protein>
<keyword evidence="13 20" id="KW-0573">Peptidoglycan synthesis</keyword>
<dbReference type="GO" id="GO:0003977">
    <property type="term" value="F:UDP-N-acetylglucosamine diphosphorylase activity"/>
    <property type="evidence" value="ECO:0007669"/>
    <property type="project" value="UniProtKB-UniRule"/>
</dbReference>
<dbReference type="eggNOG" id="COG1207">
    <property type="taxonomic scope" value="Bacteria"/>
</dbReference>
<dbReference type="KEGG" id="slp:Slip_0104"/>
<keyword evidence="10 20" id="KW-0677">Repeat</keyword>
<dbReference type="EMBL" id="CP002048">
    <property type="protein sequence ID" value="ADI00904.1"/>
    <property type="molecule type" value="Genomic_DNA"/>
</dbReference>
<evidence type="ECO:0000313" key="23">
    <source>
        <dbReference type="Proteomes" id="UP000000378"/>
    </source>
</evidence>
<evidence type="ECO:0000256" key="10">
    <source>
        <dbReference type="ARBA" id="ARBA00022737"/>
    </source>
</evidence>
<comment type="function">
    <text evidence="19 20">Catalyzes the last two sequential reactions in the de novo biosynthetic pathway for UDP-N-acetylglucosamine (UDP-GlcNAc). The C-terminal domain catalyzes the transfer of acetyl group from acetyl coenzyme A to glucosamine-1-phosphate (GlcN-1-P) to produce N-acetylglucosamine-1-phosphate (GlcNAc-1-P), which is converted into UDP-GlcNAc by the transfer of uridine 5-monophosphate (from uridine 5-triphosphate), a reaction catalyzed by the N-terminal domain.</text>
</comment>
<dbReference type="GO" id="GO:0005737">
    <property type="term" value="C:cytoplasm"/>
    <property type="evidence" value="ECO:0007669"/>
    <property type="project" value="UniProtKB-SubCell"/>
</dbReference>
<comment type="pathway">
    <text evidence="2 20">Nucleotide-sugar biosynthesis; UDP-N-acetyl-alpha-D-glucosamine biosynthesis; N-acetyl-alpha-D-glucosamine 1-phosphate from alpha-D-glucosamine 6-phosphate (route II): step 2/2.</text>
</comment>
<feature type="binding site" evidence="20">
    <location>
        <position position="76"/>
    </location>
    <ligand>
        <name>UDP-N-acetyl-alpha-D-glucosamine</name>
        <dbReference type="ChEBI" id="CHEBI:57705"/>
    </ligand>
</feature>
<feature type="binding site" evidence="20">
    <location>
        <begin position="81"/>
        <end position="82"/>
    </location>
    <ligand>
        <name>UDP-N-acetyl-alpha-D-glucosamine</name>
        <dbReference type="ChEBI" id="CHEBI:57705"/>
    </ligand>
</feature>
<evidence type="ECO:0000256" key="11">
    <source>
        <dbReference type="ARBA" id="ARBA00022842"/>
    </source>
</evidence>
<dbReference type="Pfam" id="PF00483">
    <property type="entry name" value="NTP_transferase"/>
    <property type="match status" value="1"/>
</dbReference>
<evidence type="ECO:0000256" key="7">
    <source>
        <dbReference type="ARBA" id="ARBA00022679"/>
    </source>
</evidence>
<feature type="region of interest" description="N-acetyltransferase" evidence="20">
    <location>
        <begin position="254"/>
        <end position="462"/>
    </location>
</feature>
<feature type="binding site" evidence="20">
    <location>
        <position position="172"/>
    </location>
    <ligand>
        <name>UDP-N-acetyl-alpha-D-glucosamine</name>
        <dbReference type="ChEBI" id="CHEBI:57705"/>
    </ligand>
</feature>
<keyword evidence="11 20" id="KW-0460">Magnesium</keyword>
<evidence type="ECO:0000256" key="20">
    <source>
        <dbReference type="HAMAP-Rule" id="MF_01631"/>
    </source>
</evidence>
<keyword evidence="14 20" id="KW-0511">Multifunctional enzyme</keyword>
<dbReference type="STRING" id="643648.Slip_0104"/>
<dbReference type="GO" id="GO:0008360">
    <property type="term" value="P:regulation of cell shape"/>
    <property type="evidence" value="ECO:0007669"/>
    <property type="project" value="UniProtKB-KW"/>
</dbReference>
<evidence type="ECO:0000256" key="17">
    <source>
        <dbReference type="ARBA" id="ARBA00048247"/>
    </source>
</evidence>
<evidence type="ECO:0000256" key="2">
    <source>
        <dbReference type="ARBA" id="ARBA00005166"/>
    </source>
</evidence>
<feature type="binding site" evidence="20">
    <location>
        <position position="407"/>
    </location>
    <ligand>
        <name>acetyl-CoA</name>
        <dbReference type="ChEBI" id="CHEBI:57288"/>
    </ligand>
</feature>
<dbReference type="HAMAP" id="MF_01631">
    <property type="entry name" value="GlmU"/>
    <property type="match status" value="1"/>
</dbReference>
<comment type="similarity">
    <text evidence="4 20">In the C-terminal section; belongs to the transferase hexapeptide repeat family.</text>
</comment>
<keyword evidence="15 20" id="KW-0012">Acyltransferase</keyword>
<evidence type="ECO:0000256" key="19">
    <source>
        <dbReference type="ARBA" id="ARBA00049628"/>
    </source>
</evidence>
<feature type="binding site" evidence="20">
    <location>
        <position position="382"/>
    </location>
    <ligand>
        <name>acetyl-CoA</name>
        <dbReference type="ChEBI" id="CHEBI:57288"/>
    </ligand>
</feature>
<evidence type="ECO:0000256" key="1">
    <source>
        <dbReference type="ARBA" id="ARBA00004496"/>
    </source>
</evidence>
<evidence type="ECO:0000256" key="4">
    <source>
        <dbReference type="ARBA" id="ARBA00007707"/>
    </source>
</evidence>
<sequence length="462" mass="50297">MRGLAEIAVILAAGKGVRMKSNLPKVMHKVAGQPMVLHVVTAARRAGLNRAVLVVGHGREQLENELADRGLEFVVQDEQLGTGHALMQAERLIAPSDTVMVLCGDTPLLRAETLQALLEHHRGQGATATVLSTRLSDPTGYGRIVRDREGRLERIVEEKDAPPEIKAIDEINSGLYCFQAQAVFEALKEIKPDNAQGEYYLTDVLPVMIKNGLQVEVFLHSDAEEVHGINDRIQLAYAEKVLRRRKNQELMRNGVSMMDPDSTFIDMQVEVGPDTLIYPFTFIEGNTRIGSNCVIGPGTHIIDSVIADGVRIERSKLLECEIGEGCNIGPFGYIRPGTVLKRGVKVGDFVEIKKSVIDEGSKVPHLAYVGDAQVGKRVNIGAGTITCNYDGKNKYVTVIEDDAFIGSNTNLVAPVKIGRGATTGAGSTITKEVPPETLAVERARQKNIGGWAKRKNQAHDEG</sequence>
<reference evidence="23" key="1">
    <citation type="journal article" date="2010" name="Stand. Genomic Sci.">
        <title>Complete genome sequence of Syntrophothermus lipocalidus type strain (TGB-C1T).</title>
        <authorList>
            <consortium name="US DOE Joint Genome Institute (JGI-PGF)"/>
            <person name="Djao O."/>
            <person name="Zhang X."/>
            <person name="Lucas S."/>
            <person name="Lapidus A."/>
            <person name="Glavina Del Rio T."/>
            <person name="Nolan M."/>
            <person name="Tice H."/>
            <person name="Cheng J."/>
            <person name="Han C."/>
            <person name="Tapia R."/>
            <person name="Goodwin L."/>
            <person name="Pitluck S."/>
            <person name="Liolios K."/>
            <person name="Ivanova N."/>
            <person name="Mavromatis K."/>
            <person name="Mikhailova N."/>
            <person name="Ovchinnikova G."/>
            <person name="Pati A."/>
            <person name="Brambilla E."/>
            <person name="Chen A."/>
            <person name="Palaniappan K."/>
            <person name="Land M."/>
            <person name="Hauser L."/>
            <person name="Chang Y."/>
            <person name="Jeffries C."/>
            <person name="Rohde M."/>
            <person name="Sikorski J."/>
            <person name="Spring S."/>
            <person name="Goker M."/>
            <person name="Detter J."/>
            <person name="Woyke T."/>
            <person name="Bristow J."/>
            <person name="Eisen J."/>
            <person name="Markowitz V."/>
            <person name="Hugenholtz P."/>
            <person name="Kyrpides N."/>
            <person name="Klenk H."/>
        </authorList>
    </citation>
    <scope>NUCLEOTIDE SEQUENCE [LARGE SCALE GENOMIC DNA]</scope>
    <source>
        <strain evidence="23">DSM 12680 / TGB-C1</strain>
    </source>
</reference>
<feature type="binding site" evidence="20">
    <location>
        <position position="379"/>
    </location>
    <ligand>
        <name>UDP-N-acetyl-alpha-D-glucosamine</name>
        <dbReference type="ChEBI" id="CHEBI:57705"/>
    </ligand>
</feature>
<evidence type="ECO:0000256" key="13">
    <source>
        <dbReference type="ARBA" id="ARBA00022984"/>
    </source>
</evidence>
<dbReference type="EC" id="2.7.7.23" evidence="20"/>
<feature type="binding site" evidence="20">
    <location>
        <begin position="388"/>
        <end position="389"/>
    </location>
    <ligand>
        <name>acetyl-CoA</name>
        <dbReference type="ChEBI" id="CHEBI:57288"/>
    </ligand>
</feature>
<dbReference type="GO" id="GO:0071555">
    <property type="term" value="P:cell wall organization"/>
    <property type="evidence" value="ECO:0007669"/>
    <property type="project" value="UniProtKB-KW"/>
</dbReference>
<dbReference type="CDD" id="cd02540">
    <property type="entry name" value="GT2_GlmU_N_bac"/>
    <property type="match status" value="1"/>
</dbReference>
<dbReference type="InterPro" id="IPR011004">
    <property type="entry name" value="Trimer_LpxA-like_sf"/>
</dbReference>
<dbReference type="NCBIfam" id="TIGR01173">
    <property type="entry name" value="glmU"/>
    <property type="match status" value="1"/>
</dbReference>
<keyword evidence="16 20" id="KW-0961">Cell wall biogenesis/degradation</keyword>
<feature type="binding site" evidence="20">
    <location>
        <position position="335"/>
    </location>
    <ligand>
        <name>UDP-N-acetyl-alpha-D-glucosamine</name>
        <dbReference type="ChEBI" id="CHEBI:57705"/>
    </ligand>
</feature>
<dbReference type="GO" id="GO:0000287">
    <property type="term" value="F:magnesium ion binding"/>
    <property type="evidence" value="ECO:0007669"/>
    <property type="project" value="UniProtKB-UniRule"/>
</dbReference>
<dbReference type="GO" id="GO:0009252">
    <property type="term" value="P:peptidoglycan biosynthetic process"/>
    <property type="evidence" value="ECO:0007669"/>
    <property type="project" value="UniProtKB-UniRule"/>
</dbReference>
<comment type="pathway">
    <text evidence="3 20">Nucleotide-sugar biosynthesis; UDP-N-acetyl-alpha-D-glucosamine biosynthesis; UDP-N-acetyl-alpha-D-glucosamine from N-acetyl-alpha-D-glucosamine 1-phosphate: step 1/1.</text>
</comment>
<comment type="catalytic activity">
    <reaction evidence="18 20">
        <text>N-acetyl-alpha-D-glucosamine 1-phosphate + UTP + H(+) = UDP-N-acetyl-alpha-D-glucosamine + diphosphate</text>
        <dbReference type="Rhea" id="RHEA:13509"/>
        <dbReference type="ChEBI" id="CHEBI:15378"/>
        <dbReference type="ChEBI" id="CHEBI:33019"/>
        <dbReference type="ChEBI" id="CHEBI:46398"/>
        <dbReference type="ChEBI" id="CHEBI:57705"/>
        <dbReference type="ChEBI" id="CHEBI:57776"/>
        <dbReference type="EC" id="2.7.7.23"/>
    </reaction>
</comment>
<comment type="pathway">
    <text evidence="20">Bacterial outer membrane biogenesis; LPS lipid A biosynthesis.</text>
</comment>
<dbReference type="UniPathway" id="UPA00113">
    <property type="reaction ID" value="UER00532"/>
</dbReference>
<evidence type="ECO:0000256" key="16">
    <source>
        <dbReference type="ARBA" id="ARBA00023316"/>
    </source>
</evidence>
<keyword evidence="6 20" id="KW-0963">Cytoplasm</keyword>
<dbReference type="NCBIfam" id="NF010934">
    <property type="entry name" value="PRK14354.1"/>
    <property type="match status" value="1"/>
</dbReference>
<evidence type="ECO:0000256" key="12">
    <source>
        <dbReference type="ARBA" id="ARBA00022960"/>
    </source>
</evidence>
<feature type="binding site" evidence="20">
    <location>
        <position position="425"/>
    </location>
    <ligand>
        <name>acetyl-CoA</name>
        <dbReference type="ChEBI" id="CHEBI:57288"/>
    </ligand>
</feature>
<dbReference type="GO" id="GO:0000902">
    <property type="term" value="P:cell morphogenesis"/>
    <property type="evidence" value="ECO:0007669"/>
    <property type="project" value="UniProtKB-UniRule"/>
</dbReference>
<dbReference type="InterPro" id="IPR029044">
    <property type="entry name" value="Nucleotide-diphossugar_trans"/>
</dbReference>
<dbReference type="GO" id="GO:0006048">
    <property type="term" value="P:UDP-N-acetylglucosamine biosynthetic process"/>
    <property type="evidence" value="ECO:0007669"/>
    <property type="project" value="UniProtKB-UniPathway"/>
</dbReference>
<feature type="region of interest" description="Pyrophosphorylase" evidence="20">
    <location>
        <begin position="1"/>
        <end position="232"/>
    </location>
</feature>
<feature type="binding site" evidence="20">
    <location>
        <position position="230"/>
    </location>
    <ligand>
        <name>Mg(2+)</name>
        <dbReference type="ChEBI" id="CHEBI:18420"/>
    </ligand>
</feature>
<feature type="binding site" evidence="20">
    <location>
        <begin position="11"/>
        <end position="14"/>
    </location>
    <ligand>
        <name>UDP-N-acetyl-alpha-D-glucosamine</name>
        <dbReference type="ChEBI" id="CHEBI:57705"/>
    </ligand>
</feature>
<keyword evidence="12 20" id="KW-0133">Cell shape</keyword>
<dbReference type="InterPro" id="IPR005835">
    <property type="entry name" value="NTP_transferase_dom"/>
</dbReference>
<feature type="binding site" evidence="20">
    <location>
        <position position="157"/>
    </location>
    <ligand>
        <name>UDP-N-acetyl-alpha-D-glucosamine</name>
        <dbReference type="ChEBI" id="CHEBI:57705"/>
    </ligand>
</feature>
<dbReference type="RefSeq" id="WP_013174308.1">
    <property type="nucleotide sequence ID" value="NC_014220.1"/>
</dbReference>